<organism evidence="2">
    <name type="scientific">Sesamum radiatum</name>
    <name type="common">Black benniseed</name>
    <dbReference type="NCBI Taxonomy" id="300843"/>
    <lineage>
        <taxon>Eukaryota</taxon>
        <taxon>Viridiplantae</taxon>
        <taxon>Streptophyta</taxon>
        <taxon>Embryophyta</taxon>
        <taxon>Tracheophyta</taxon>
        <taxon>Spermatophyta</taxon>
        <taxon>Magnoliopsida</taxon>
        <taxon>eudicotyledons</taxon>
        <taxon>Gunneridae</taxon>
        <taxon>Pentapetalae</taxon>
        <taxon>asterids</taxon>
        <taxon>lamiids</taxon>
        <taxon>Lamiales</taxon>
        <taxon>Pedaliaceae</taxon>
        <taxon>Sesamum</taxon>
    </lineage>
</organism>
<sequence>MAHRRGTEEETDDTMWSLFSIRRGCKRHVDVVAAAFKADNKLASTAATNDNLKAFDADFVKVDQATLFDLTLGF</sequence>
<dbReference type="InterPro" id="IPR011333">
    <property type="entry name" value="SKP1/BTB/POZ_sf"/>
</dbReference>
<reference evidence="2" key="1">
    <citation type="submission" date="2020-06" db="EMBL/GenBank/DDBJ databases">
        <authorList>
            <person name="Li T."/>
            <person name="Hu X."/>
            <person name="Zhang T."/>
            <person name="Song X."/>
            <person name="Zhang H."/>
            <person name="Dai N."/>
            <person name="Sheng W."/>
            <person name="Hou X."/>
            <person name="Wei L."/>
        </authorList>
    </citation>
    <scope>NUCLEOTIDE SEQUENCE</scope>
    <source>
        <strain evidence="2">G02</strain>
        <tissue evidence="2">Leaf</tissue>
    </source>
</reference>
<comment type="pathway">
    <text evidence="1">Protein modification; protein ubiquitination.</text>
</comment>
<proteinExistence type="predicted"/>
<accession>A0AAW2VQ15</accession>
<reference evidence="2" key="2">
    <citation type="journal article" date="2024" name="Plant">
        <title>Genomic evolution and insights into agronomic trait innovations of Sesamum species.</title>
        <authorList>
            <person name="Miao H."/>
            <person name="Wang L."/>
            <person name="Qu L."/>
            <person name="Liu H."/>
            <person name="Sun Y."/>
            <person name="Le M."/>
            <person name="Wang Q."/>
            <person name="Wei S."/>
            <person name="Zheng Y."/>
            <person name="Lin W."/>
            <person name="Duan Y."/>
            <person name="Cao H."/>
            <person name="Xiong S."/>
            <person name="Wang X."/>
            <person name="Wei L."/>
            <person name="Li C."/>
            <person name="Ma Q."/>
            <person name="Ju M."/>
            <person name="Zhao R."/>
            <person name="Li G."/>
            <person name="Mu C."/>
            <person name="Tian Q."/>
            <person name="Mei H."/>
            <person name="Zhang T."/>
            <person name="Gao T."/>
            <person name="Zhang H."/>
        </authorList>
    </citation>
    <scope>NUCLEOTIDE SEQUENCE</scope>
    <source>
        <strain evidence="2">G02</strain>
    </source>
</reference>
<dbReference type="AlphaFoldDB" id="A0AAW2VQ15"/>
<name>A0AAW2VQ15_SESRA</name>
<comment type="caution">
    <text evidence="2">The sequence shown here is derived from an EMBL/GenBank/DDBJ whole genome shotgun (WGS) entry which is preliminary data.</text>
</comment>
<protein>
    <submittedName>
        <fullName evidence="2">SKP1-like protein 1A</fullName>
    </submittedName>
</protein>
<evidence type="ECO:0000313" key="2">
    <source>
        <dbReference type="EMBL" id="KAL0431211.1"/>
    </source>
</evidence>
<evidence type="ECO:0000256" key="1">
    <source>
        <dbReference type="ARBA" id="ARBA00004906"/>
    </source>
</evidence>
<dbReference type="Gene3D" id="3.30.710.10">
    <property type="entry name" value="Potassium Channel Kv1.1, Chain A"/>
    <property type="match status" value="1"/>
</dbReference>
<gene>
    <name evidence="2" type="ORF">Sradi_0747100</name>
</gene>
<dbReference type="EMBL" id="JACGWJ010000003">
    <property type="protein sequence ID" value="KAL0431211.1"/>
    <property type="molecule type" value="Genomic_DNA"/>
</dbReference>